<keyword evidence="5" id="KW-1185">Reference proteome</keyword>
<gene>
    <name evidence="4" type="ORF">RN605_07775</name>
    <name evidence="3" type="ORF">RN608_00605</name>
</gene>
<sequence length="350" mass="40415">MRNFTIYLAVAACLLAGKITAQETFESKARQIAEKIERITKEEKEALKIEIEEVNKQFENGTITKKEADDKKKKLAEARALIIENKVAVSQEELKELVQQKVNGKILSSDKNDSSRVKIGRISINFKNDTIRYNKTYKEKRTTSQFVFAAGLNNVVTDGDIENSDFRFWGSHFYEWGLTYNTRIAKNSNLLHLKYGMSVMYNNLRPTDNRMFVVNGNQTNLEDSGLNLKESRFRNVYLVAPLHFEFDFSGKTIKDDKTYFRTHQAFRMGFGGYAGVRVKSKQILKYEIDDIEIKEKMKGDFNSSNFIYGLSAYIGYKETSLYVKYDLNPLFRNNAVKQNNISLGVRFDLN</sequence>
<protein>
    <recommendedName>
        <fullName evidence="6">PorT family protein</fullName>
    </recommendedName>
</protein>
<feature type="signal peptide" evidence="2">
    <location>
        <begin position="1"/>
        <end position="21"/>
    </location>
</feature>
<dbReference type="Proteomes" id="UP001304515">
    <property type="component" value="Chromosome"/>
</dbReference>
<accession>A0AA96J3D1</accession>
<dbReference type="KEGG" id="fcj:RN605_07775"/>
<organism evidence="3">
    <name type="scientific">Flavobacterium capsici</name>
    <dbReference type="NCBI Taxonomy" id="3075618"/>
    <lineage>
        <taxon>Bacteria</taxon>
        <taxon>Pseudomonadati</taxon>
        <taxon>Bacteroidota</taxon>
        <taxon>Flavobacteriia</taxon>
        <taxon>Flavobacteriales</taxon>
        <taxon>Flavobacteriaceae</taxon>
        <taxon>Flavobacterium</taxon>
    </lineage>
</organism>
<evidence type="ECO:0000256" key="1">
    <source>
        <dbReference type="SAM" id="Coils"/>
    </source>
</evidence>
<dbReference type="RefSeq" id="WP_313323945.1">
    <property type="nucleotide sequence ID" value="NZ_CP134878.1"/>
</dbReference>
<dbReference type="EMBL" id="CP134890">
    <property type="protein sequence ID" value="WNM20587.1"/>
    <property type="molecule type" value="Genomic_DNA"/>
</dbReference>
<reference evidence="3 5" key="1">
    <citation type="submission" date="2023-09" db="EMBL/GenBank/DDBJ databases">
        <title>Flavobacterium sp. a novel bacteria isolate from Pepper rhizosphere.</title>
        <authorList>
            <person name="Peng Y."/>
            <person name="Lee J."/>
        </authorList>
    </citation>
    <scope>NUCLEOTIDE SEQUENCE</scope>
    <source>
        <strain evidence="3">PMR2A8</strain>
        <strain evidence="4 5">PMTSA4</strain>
    </source>
</reference>
<dbReference type="EMBL" id="CP134878">
    <property type="protein sequence ID" value="WNM19198.1"/>
    <property type="molecule type" value="Genomic_DNA"/>
</dbReference>
<evidence type="ECO:0000313" key="4">
    <source>
        <dbReference type="EMBL" id="WNM20587.1"/>
    </source>
</evidence>
<evidence type="ECO:0008006" key="6">
    <source>
        <dbReference type="Google" id="ProtNLM"/>
    </source>
</evidence>
<feature type="coiled-coil region" evidence="1">
    <location>
        <begin position="22"/>
        <end position="57"/>
    </location>
</feature>
<feature type="chain" id="PRO_5044705381" description="PorT family protein" evidence="2">
    <location>
        <begin position="22"/>
        <end position="350"/>
    </location>
</feature>
<evidence type="ECO:0000313" key="5">
    <source>
        <dbReference type="Proteomes" id="UP001304515"/>
    </source>
</evidence>
<accession>A0AA96EYP9</accession>
<name>A0AA96J3D1_9FLAO</name>
<evidence type="ECO:0000256" key="2">
    <source>
        <dbReference type="SAM" id="SignalP"/>
    </source>
</evidence>
<keyword evidence="2" id="KW-0732">Signal</keyword>
<proteinExistence type="predicted"/>
<evidence type="ECO:0000313" key="3">
    <source>
        <dbReference type="EMBL" id="WNM19198.1"/>
    </source>
</evidence>
<keyword evidence="1" id="KW-0175">Coiled coil</keyword>
<dbReference type="AlphaFoldDB" id="A0AA96J3D1"/>